<gene>
    <name evidence="1" type="ORF">NIES21_54440</name>
</gene>
<name>A0A1Z4GPY3_9CYAN</name>
<reference evidence="1 2" key="1">
    <citation type="submission" date="2017-06" db="EMBL/GenBank/DDBJ databases">
        <title>Genome sequencing of cyanobaciteial culture collection at National Institute for Environmental Studies (NIES).</title>
        <authorList>
            <person name="Hirose Y."/>
            <person name="Shimura Y."/>
            <person name="Fujisawa T."/>
            <person name="Nakamura Y."/>
            <person name="Kawachi M."/>
        </authorList>
    </citation>
    <scope>NUCLEOTIDE SEQUENCE [LARGE SCALE GENOMIC DNA]</scope>
    <source>
        <strain evidence="1 2">NIES-21</strain>
    </source>
</reference>
<organism evidence="1 2">
    <name type="scientific">Anabaenopsis circularis NIES-21</name>
    <dbReference type="NCBI Taxonomy" id="1085406"/>
    <lineage>
        <taxon>Bacteria</taxon>
        <taxon>Bacillati</taxon>
        <taxon>Cyanobacteriota</taxon>
        <taxon>Cyanophyceae</taxon>
        <taxon>Nostocales</taxon>
        <taxon>Nodulariaceae</taxon>
        <taxon>Anabaenopsis</taxon>
    </lineage>
</organism>
<evidence type="ECO:0000313" key="1">
    <source>
        <dbReference type="EMBL" id="BAY19581.1"/>
    </source>
</evidence>
<protein>
    <submittedName>
        <fullName evidence="1">Uncharacterized protein</fullName>
    </submittedName>
</protein>
<dbReference type="OrthoDB" id="517758at2"/>
<evidence type="ECO:0000313" key="2">
    <source>
        <dbReference type="Proteomes" id="UP000218287"/>
    </source>
</evidence>
<dbReference type="EMBL" id="AP018174">
    <property type="protein sequence ID" value="BAY19581.1"/>
    <property type="molecule type" value="Genomic_DNA"/>
</dbReference>
<accession>A0A1Z4GPY3</accession>
<sequence>MTQQEQEHLFIADYLAKLPSEELLSQAHTNEQQIEWLNLRLSYGLLSVFWKESQSSRHNPLDVIADNKQIDPHICEHYRRWVSYLMALWQFVQIAEPPFRERCLKANLPFNYPFQSSLQMFLAFLEEEAEDEFLPCLQNHYEKSLPKMRDLIKLGKKAHLLKNEKIVLQEQRNSLEINKFKSLEKKHFVKERRWYLLFITFCRIEAKSNRLIKENFDKFMTEFYEFHSHIATSTRKRESAIWQKSYSYAWKKGKKFSAGKGGAYSG</sequence>
<dbReference type="AlphaFoldDB" id="A0A1Z4GPY3"/>
<proteinExistence type="predicted"/>
<dbReference type="Proteomes" id="UP000218287">
    <property type="component" value="Chromosome"/>
</dbReference>
<keyword evidence="2" id="KW-1185">Reference proteome</keyword>